<dbReference type="Proteomes" id="UP001168096">
    <property type="component" value="Unassembled WGS sequence"/>
</dbReference>
<reference evidence="1" key="1">
    <citation type="submission" date="2024-11" db="EMBL/GenBank/DDBJ databases">
        <title>Description of Massilia orientalis sp. nov., isolated from rhizosphere soil of Ageratina adenophora.</title>
        <authorList>
            <person name="Wang Y."/>
        </authorList>
    </citation>
    <scope>NUCLEOTIDE SEQUENCE</scope>
    <source>
        <strain evidence="1">YIM B02787</strain>
    </source>
</reference>
<organism evidence="1 2">
    <name type="scientific">Massilia orientalis</name>
    <dbReference type="NCBI Taxonomy" id="3050128"/>
    <lineage>
        <taxon>Bacteria</taxon>
        <taxon>Pseudomonadati</taxon>
        <taxon>Pseudomonadota</taxon>
        <taxon>Betaproteobacteria</taxon>
        <taxon>Burkholderiales</taxon>
        <taxon>Oxalobacteraceae</taxon>
        <taxon>Telluria group</taxon>
        <taxon>Massilia</taxon>
    </lineage>
</organism>
<keyword evidence="2" id="KW-1185">Reference proteome</keyword>
<sequence>MTIELDGGWIYVIMTSSDYNRYKIGRTNGNPMDRVKKLRTGDPGVDLQAAYFIPASHGKLSQVEAALHREFEPRISFHDETVSEWFRGDAKRACEWMEYLLGEWKGQPVTFGLYLLGEGRICRAFEDDLRSIYGPFTPASPIDGLPW</sequence>
<name>A0ACC7M6S2_9BURK</name>
<accession>A0ACC7M6S2</accession>
<evidence type="ECO:0000313" key="2">
    <source>
        <dbReference type="Proteomes" id="UP001168096"/>
    </source>
</evidence>
<comment type="caution">
    <text evidence="1">The sequence shown here is derived from an EMBL/GenBank/DDBJ whole genome shotgun (WGS) entry which is preliminary data.</text>
</comment>
<dbReference type="EMBL" id="JASNRB020000004">
    <property type="protein sequence ID" value="MFJ1467737.1"/>
    <property type="molecule type" value="Genomic_DNA"/>
</dbReference>
<evidence type="ECO:0000313" key="1">
    <source>
        <dbReference type="EMBL" id="MFJ1467737.1"/>
    </source>
</evidence>
<protein>
    <submittedName>
        <fullName evidence="1">GIY-YIG nuclease family protein</fullName>
    </submittedName>
</protein>
<gene>
    <name evidence="1" type="ORF">QPK29_008450</name>
</gene>
<proteinExistence type="predicted"/>